<dbReference type="AlphaFoldDB" id="A0A937AH67"/>
<dbReference type="Proteomes" id="UP000642920">
    <property type="component" value="Unassembled WGS sequence"/>
</dbReference>
<sequence length="175" mass="20210">MELEGLNRLLEKYWEGQLSDKEEDQFKADLLDNYDALSGELKELADWFNSTASFKESLQLDDDFDDNIMAKIQERKSESKDSWNWWKVAAAILVIITLSYTAIVIPQQKEKDKLALDNTQQTPEMAFEETKATLALMASMMNNGKAQLESLELFKVAQDKIKNKFEKENNKKENS</sequence>
<name>A0A937AH67_9BACT</name>
<keyword evidence="1" id="KW-0472">Membrane</keyword>
<gene>
    <name evidence="2" type="ORF">JKP34_15545</name>
</gene>
<comment type="caution">
    <text evidence="2">The sequence shown here is derived from an EMBL/GenBank/DDBJ whole genome shotgun (WGS) entry which is preliminary data.</text>
</comment>
<reference evidence="2" key="1">
    <citation type="submission" date="2021-01" db="EMBL/GenBank/DDBJ databases">
        <title>Marivirga sp. nov., isolated from intertidal surface sediments.</title>
        <authorList>
            <person name="Zhang M."/>
        </authorList>
    </citation>
    <scope>NUCLEOTIDE SEQUENCE</scope>
    <source>
        <strain evidence="2">SM1354</strain>
    </source>
</reference>
<organism evidence="2 3">
    <name type="scientific">Marivirga atlantica</name>
    <dbReference type="NCBI Taxonomy" id="1548457"/>
    <lineage>
        <taxon>Bacteria</taxon>
        <taxon>Pseudomonadati</taxon>
        <taxon>Bacteroidota</taxon>
        <taxon>Cytophagia</taxon>
        <taxon>Cytophagales</taxon>
        <taxon>Marivirgaceae</taxon>
        <taxon>Marivirga</taxon>
    </lineage>
</organism>
<dbReference type="RefSeq" id="WP_201923489.1">
    <property type="nucleotide sequence ID" value="NZ_JAERQG010000004.1"/>
</dbReference>
<proteinExistence type="predicted"/>
<accession>A0A937AH67</accession>
<evidence type="ECO:0000313" key="2">
    <source>
        <dbReference type="EMBL" id="MBL0766681.1"/>
    </source>
</evidence>
<keyword evidence="1" id="KW-1133">Transmembrane helix</keyword>
<dbReference type="EMBL" id="JAERQG010000004">
    <property type="protein sequence ID" value="MBL0766681.1"/>
    <property type="molecule type" value="Genomic_DNA"/>
</dbReference>
<evidence type="ECO:0000313" key="3">
    <source>
        <dbReference type="Proteomes" id="UP000642920"/>
    </source>
</evidence>
<keyword evidence="3" id="KW-1185">Reference proteome</keyword>
<protein>
    <submittedName>
        <fullName evidence="2">Uncharacterized protein</fullName>
    </submittedName>
</protein>
<keyword evidence="1" id="KW-0812">Transmembrane</keyword>
<evidence type="ECO:0000256" key="1">
    <source>
        <dbReference type="SAM" id="Phobius"/>
    </source>
</evidence>
<feature type="transmembrane region" description="Helical" evidence="1">
    <location>
        <begin position="85"/>
        <end position="105"/>
    </location>
</feature>